<keyword evidence="2" id="KW-1185">Reference proteome</keyword>
<evidence type="ECO:0000313" key="2">
    <source>
        <dbReference type="Proteomes" id="UP001055811"/>
    </source>
</evidence>
<sequence length="201" mass="22343">MVHSNFNLSIKIMADEKVEAVNIDRAAGATYSMTIATFLLGALAWVEGDVRRYADTSGHLFVWYFRFAAAAGCCAIIMLLINATLYLIRRSPGVTKWLLFLTDLLIWPSLLLVLIAFSIISFHVSKSKVIIVIWAVVGVVILILTVIMILDRTDFEIGEAFATDFNEVKGLIAEAFATAFSGVKRVSRSIYKTLLVIRSKF</sequence>
<comment type="caution">
    <text evidence="1">The sequence shown here is derived from an EMBL/GenBank/DDBJ whole genome shotgun (WGS) entry which is preliminary data.</text>
</comment>
<dbReference type="EMBL" id="CM042011">
    <property type="protein sequence ID" value="KAI3764938.1"/>
    <property type="molecule type" value="Genomic_DNA"/>
</dbReference>
<reference evidence="2" key="1">
    <citation type="journal article" date="2022" name="Mol. Ecol. Resour.">
        <title>The genomes of chicory, endive, great burdock and yacon provide insights into Asteraceae palaeo-polyploidization history and plant inulin production.</title>
        <authorList>
            <person name="Fan W."/>
            <person name="Wang S."/>
            <person name="Wang H."/>
            <person name="Wang A."/>
            <person name="Jiang F."/>
            <person name="Liu H."/>
            <person name="Zhao H."/>
            <person name="Xu D."/>
            <person name="Zhang Y."/>
        </authorList>
    </citation>
    <scope>NUCLEOTIDE SEQUENCE [LARGE SCALE GENOMIC DNA]</scope>
    <source>
        <strain evidence="2">cv. Punajuju</strain>
    </source>
</reference>
<reference evidence="1 2" key="2">
    <citation type="journal article" date="2022" name="Mol. Ecol. Resour.">
        <title>The genomes of chicory, endive, great burdock and yacon provide insights into Asteraceae paleo-polyploidization history and plant inulin production.</title>
        <authorList>
            <person name="Fan W."/>
            <person name="Wang S."/>
            <person name="Wang H."/>
            <person name="Wang A."/>
            <person name="Jiang F."/>
            <person name="Liu H."/>
            <person name="Zhao H."/>
            <person name="Xu D."/>
            <person name="Zhang Y."/>
        </authorList>
    </citation>
    <scope>NUCLEOTIDE SEQUENCE [LARGE SCALE GENOMIC DNA]</scope>
    <source>
        <strain evidence="2">cv. Punajuju</strain>
        <tissue evidence="1">Leaves</tissue>
    </source>
</reference>
<protein>
    <submittedName>
        <fullName evidence="1">Uncharacterized protein</fullName>
    </submittedName>
</protein>
<accession>A0ACB9F224</accession>
<name>A0ACB9F224_CICIN</name>
<organism evidence="1 2">
    <name type="scientific">Cichorium intybus</name>
    <name type="common">Chicory</name>
    <dbReference type="NCBI Taxonomy" id="13427"/>
    <lineage>
        <taxon>Eukaryota</taxon>
        <taxon>Viridiplantae</taxon>
        <taxon>Streptophyta</taxon>
        <taxon>Embryophyta</taxon>
        <taxon>Tracheophyta</taxon>
        <taxon>Spermatophyta</taxon>
        <taxon>Magnoliopsida</taxon>
        <taxon>eudicotyledons</taxon>
        <taxon>Gunneridae</taxon>
        <taxon>Pentapetalae</taxon>
        <taxon>asterids</taxon>
        <taxon>campanulids</taxon>
        <taxon>Asterales</taxon>
        <taxon>Asteraceae</taxon>
        <taxon>Cichorioideae</taxon>
        <taxon>Cichorieae</taxon>
        <taxon>Cichoriinae</taxon>
        <taxon>Cichorium</taxon>
    </lineage>
</organism>
<proteinExistence type="predicted"/>
<gene>
    <name evidence="1" type="ORF">L2E82_14955</name>
</gene>
<dbReference type="Proteomes" id="UP001055811">
    <property type="component" value="Linkage Group LG03"/>
</dbReference>
<evidence type="ECO:0000313" key="1">
    <source>
        <dbReference type="EMBL" id="KAI3764938.1"/>
    </source>
</evidence>